<keyword evidence="15" id="KW-0175">Coiled coil</keyword>
<feature type="coiled-coil region" evidence="15">
    <location>
        <begin position="130"/>
        <end position="157"/>
    </location>
</feature>
<feature type="binding site" evidence="14">
    <location>
        <position position="661"/>
    </location>
    <ligand>
        <name>Zn(2+)</name>
        <dbReference type="ChEBI" id="CHEBI:29105"/>
    </ligand>
</feature>
<dbReference type="InterPro" id="IPR023801">
    <property type="entry name" value="His_deacetylse_dom"/>
</dbReference>
<dbReference type="GO" id="GO:0141221">
    <property type="term" value="F:histone deacetylase activity, hydrolytic mechanism"/>
    <property type="evidence" value="ECO:0007669"/>
    <property type="project" value="UniProtKB-EC"/>
</dbReference>
<evidence type="ECO:0000313" key="18">
    <source>
        <dbReference type="EMBL" id="CAL1538356.1"/>
    </source>
</evidence>
<keyword evidence="8 12" id="KW-0156">Chromatin regulator</keyword>
<evidence type="ECO:0000256" key="11">
    <source>
        <dbReference type="ARBA" id="ARBA00023242"/>
    </source>
</evidence>
<accession>A0AAV2HXU6</accession>
<dbReference type="EC" id="3.5.1.98" evidence="3 12"/>
<keyword evidence="19" id="KW-1185">Reference proteome</keyword>
<feature type="region of interest" description="Disordered" evidence="16">
    <location>
        <begin position="585"/>
        <end position="622"/>
    </location>
</feature>
<feature type="binding site" evidence="14">
    <location>
        <position position="667"/>
    </location>
    <ligand>
        <name>Zn(2+)</name>
        <dbReference type="ChEBI" id="CHEBI:29105"/>
    </ligand>
</feature>
<dbReference type="InterPro" id="IPR023696">
    <property type="entry name" value="Ureohydrolase_dom_sf"/>
</dbReference>
<evidence type="ECO:0000259" key="17">
    <source>
        <dbReference type="Pfam" id="PF00850"/>
    </source>
</evidence>
<keyword evidence="5 14" id="KW-0479">Metal-binding</keyword>
<evidence type="ECO:0000256" key="12">
    <source>
        <dbReference type="PIRNR" id="PIRNR037911"/>
    </source>
</evidence>
<comment type="subcellular location">
    <subcellularLocation>
        <location evidence="1 12">Nucleus</location>
    </subcellularLocation>
</comment>
<evidence type="ECO:0000256" key="13">
    <source>
        <dbReference type="PIRSR" id="PIRSR037911-1"/>
    </source>
</evidence>
<dbReference type="PANTHER" id="PTHR45364">
    <property type="entry name" value="HISTONE DEACETYLASE 9-RELATED"/>
    <property type="match status" value="1"/>
</dbReference>
<keyword evidence="10 12" id="KW-0804">Transcription</keyword>
<protein>
    <recommendedName>
        <fullName evidence="3 12">Histone deacetylase</fullName>
        <ecNumber evidence="3 12">3.5.1.98</ecNumber>
    </recommendedName>
</protein>
<dbReference type="Gene3D" id="3.40.800.20">
    <property type="entry name" value="Histone deacetylase domain"/>
    <property type="match status" value="1"/>
</dbReference>
<dbReference type="Proteomes" id="UP001497497">
    <property type="component" value="Unassembled WGS sequence"/>
</dbReference>
<dbReference type="Gene3D" id="6.10.250.1550">
    <property type="match status" value="1"/>
</dbReference>
<evidence type="ECO:0000256" key="15">
    <source>
        <dbReference type="SAM" id="Coils"/>
    </source>
</evidence>
<name>A0AAV2HXU6_LYMST</name>
<feature type="compositionally biased region" description="Low complexity" evidence="16">
    <location>
        <begin position="299"/>
        <end position="312"/>
    </location>
</feature>
<evidence type="ECO:0000256" key="3">
    <source>
        <dbReference type="ARBA" id="ARBA00012111"/>
    </source>
</evidence>
<evidence type="ECO:0000256" key="5">
    <source>
        <dbReference type="ARBA" id="ARBA00022723"/>
    </source>
</evidence>
<evidence type="ECO:0000256" key="7">
    <source>
        <dbReference type="ARBA" id="ARBA00022833"/>
    </source>
</evidence>
<evidence type="ECO:0000256" key="9">
    <source>
        <dbReference type="ARBA" id="ARBA00023015"/>
    </source>
</evidence>
<dbReference type="InterPro" id="IPR046949">
    <property type="entry name" value="HDAC4/5/7/9"/>
</dbReference>
<comment type="caution">
    <text evidence="18">The sequence shown here is derived from an EMBL/GenBank/DDBJ whole genome shotgun (WGS) entry which is preliminary data.</text>
</comment>
<dbReference type="GO" id="GO:0046872">
    <property type="term" value="F:metal ion binding"/>
    <property type="evidence" value="ECO:0007669"/>
    <property type="project" value="UniProtKB-KW"/>
</dbReference>
<evidence type="ECO:0000256" key="16">
    <source>
        <dbReference type="SAM" id="MobiDB-lite"/>
    </source>
</evidence>
<dbReference type="PANTHER" id="PTHR45364:SF11">
    <property type="entry name" value="HISTONE DEACETYLASE 9"/>
    <property type="match status" value="1"/>
</dbReference>
<dbReference type="InterPro" id="IPR037138">
    <property type="entry name" value="His_deacetylse_dom_sf"/>
</dbReference>
<dbReference type="GO" id="GO:0000122">
    <property type="term" value="P:negative regulation of transcription by RNA polymerase II"/>
    <property type="evidence" value="ECO:0007669"/>
    <property type="project" value="InterPro"/>
</dbReference>
<feature type="binding site" evidence="14">
    <location>
        <position position="659"/>
    </location>
    <ligand>
        <name>Zn(2+)</name>
        <dbReference type="ChEBI" id="CHEBI:29105"/>
    </ligand>
</feature>
<feature type="region of interest" description="Disordered" evidence="16">
    <location>
        <begin position="272"/>
        <end position="324"/>
    </location>
</feature>
<evidence type="ECO:0000313" key="19">
    <source>
        <dbReference type="Proteomes" id="UP001497497"/>
    </source>
</evidence>
<dbReference type="Pfam" id="PF00850">
    <property type="entry name" value="Hist_deacetyl"/>
    <property type="match status" value="1"/>
</dbReference>
<evidence type="ECO:0000256" key="1">
    <source>
        <dbReference type="ARBA" id="ARBA00004123"/>
    </source>
</evidence>
<reference evidence="18 19" key="1">
    <citation type="submission" date="2024-04" db="EMBL/GenBank/DDBJ databases">
        <authorList>
            <consortium name="Genoscope - CEA"/>
            <person name="William W."/>
        </authorList>
    </citation>
    <scope>NUCLEOTIDE SEQUENCE [LARGE SCALE GENOMIC DNA]</scope>
</reference>
<feature type="domain" description="Histone deacetylase" evidence="17">
    <location>
        <begin position="667"/>
        <end position="978"/>
    </location>
</feature>
<evidence type="ECO:0000256" key="10">
    <source>
        <dbReference type="ARBA" id="ARBA00023163"/>
    </source>
</evidence>
<sequence>MTSNNYQQYYSSSGNKFYKGSTSVDSGFQEPIDPVAPHETAMEVNSYQQQLARKDRITDQQLQQQLNCLKQQQQIQQHMLLEQYEHQRQQLEQEHEKQLQEHTKVQMHYLRHKQLLQQQHEKQVQEHIQVFLEQQQIQQKQLEQQRLEKEMFEQERLQQIKNKTKDEESAIASSAVKAKLQEFVLTKKHREAVKDLNNSPPQFRPHWVPNAASLDQGSPPLNLSPPYAHHLLAKYEDDFPLRKTASESNILKLRSALKQKKEVRRAMITHSPLVGRRDKGGPLTFKRKPPLSIDTGVCSSNPDSGPNSPPGSAHGSIANGSLSSLHSKDESPGYVFNPFQSNLVYPSADLLYTSPSMPNISLGRPPTSASGSPVSAEDDLRAAMSVRLGIALPGAPHMISGALPGYFSALPAVLDGEFPPGSAQAFLASQGKLSPSATANSPLASPFIPVTAAPGPSVPHSAHRLHRHRPLGRTHSAPLPLGVFHQQQNLLLQQQHEQYIKDQKLYVKQHIRQTVLQRSGSKSHMENVDEETEVKLAQYCDFLQEMKECREAENLEGRMEDVILPSSGPLLSPHSSPLTAAAIAEHGRERDSHALLSPLRDTQRARHKGPSHHRPLSRTQSSPLVTFSVTPQSVPDTGPVNYNFTTGLAYDTTMLKHRCTCNDHLNHLEHAGRIHNIWNRLTEEGLEARCERVRTRKATVEELQSCHTEQYALIFGGNPYNRQKLYESSSKRFCLLYCGGVGVDSDTVWNEVYTSTAARTAAGCVIELACRVAAGDLKNGFAVVRPPGHHAEQDTPMGFCYFNSVAIAAKQLKLKMNLRRILIVDWDVHHGNGTQKMLYDDPHILYISIHRHDNGNFFPGTGAPEECGEGAGIGFNVNIAFGGSLNPPMGDAEYLAAFRTIVMPIARDFKPECVLVSAGYDAAKGHATALGGYEVSPECFGLMTRELMSLANGKVVLALEGGYDIPSICDSAECSVRALLGEELRPVREEELKRPPCKPAIETLEAAIQIQSAHWSCVKRYVGTTHHSLLDFQKLDMEEADTVSALASLSMVAGKPRTSLEQQSEPMEEGT</sequence>
<evidence type="ECO:0000256" key="4">
    <source>
        <dbReference type="ARBA" id="ARBA00022491"/>
    </source>
</evidence>
<dbReference type="GO" id="GO:0005634">
    <property type="term" value="C:nucleus"/>
    <property type="evidence" value="ECO:0007669"/>
    <property type="project" value="UniProtKB-SubCell"/>
</dbReference>
<dbReference type="PIRSF" id="PIRSF037911">
    <property type="entry name" value="HDAC_II_euk"/>
    <property type="match status" value="1"/>
</dbReference>
<dbReference type="AlphaFoldDB" id="A0AAV2HXU6"/>
<feature type="active site" evidence="13">
    <location>
        <position position="790"/>
    </location>
</feature>
<dbReference type="SUPFAM" id="SSF52768">
    <property type="entry name" value="Arginase/deacetylase"/>
    <property type="match status" value="1"/>
</dbReference>
<keyword evidence="4 12" id="KW-0678">Repressor</keyword>
<dbReference type="EMBL" id="CAXITT010000295">
    <property type="protein sequence ID" value="CAL1538356.1"/>
    <property type="molecule type" value="Genomic_DNA"/>
</dbReference>
<organism evidence="18 19">
    <name type="scientific">Lymnaea stagnalis</name>
    <name type="common">Great pond snail</name>
    <name type="synonym">Helix stagnalis</name>
    <dbReference type="NCBI Taxonomy" id="6523"/>
    <lineage>
        <taxon>Eukaryota</taxon>
        <taxon>Metazoa</taxon>
        <taxon>Spiralia</taxon>
        <taxon>Lophotrochozoa</taxon>
        <taxon>Mollusca</taxon>
        <taxon>Gastropoda</taxon>
        <taxon>Heterobranchia</taxon>
        <taxon>Euthyneura</taxon>
        <taxon>Panpulmonata</taxon>
        <taxon>Hygrophila</taxon>
        <taxon>Lymnaeoidea</taxon>
        <taxon>Lymnaeidae</taxon>
        <taxon>Lymnaea</taxon>
    </lineage>
</organism>
<comment type="function">
    <text evidence="12">Responsible for the deacetylation of lysine residues on the N-terminal part of the core histones (H2A, H2B, H3 and H4). Histone deacetylation gives a tag for epigenetic repression and plays an important role in transcriptional regulation, cell cycle progression and developmental events.</text>
</comment>
<dbReference type="FunFam" id="3.40.800.20:FF:000002">
    <property type="entry name" value="Histone deacetylase"/>
    <property type="match status" value="1"/>
</dbReference>
<evidence type="ECO:0000256" key="14">
    <source>
        <dbReference type="PIRSR" id="PIRSR037911-2"/>
    </source>
</evidence>
<keyword evidence="7 14" id="KW-0862">Zinc</keyword>
<feature type="compositionally biased region" description="Basic residues" evidence="16">
    <location>
        <begin position="605"/>
        <end position="616"/>
    </location>
</feature>
<keyword evidence="6 12" id="KW-0378">Hydrolase</keyword>
<dbReference type="InterPro" id="IPR000286">
    <property type="entry name" value="HDACs"/>
</dbReference>
<comment type="similarity">
    <text evidence="2 12">Belongs to the histone deacetylase family. HD type 2 subfamily.</text>
</comment>
<keyword evidence="9 12" id="KW-0805">Transcription regulation</keyword>
<keyword evidence="11" id="KW-0539">Nucleus</keyword>
<feature type="coiled-coil region" evidence="15">
    <location>
        <begin position="74"/>
        <end position="101"/>
    </location>
</feature>
<dbReference type="PRINTS" id="PR01270">
    <property type="entry name" value="HDASUPER"/>
</dbReference>
<evidence type="ECO:0000256" key="8">
    <source>
        <dbReference type="ARBA" id="ARBA00022853"/>
    </source>
</evidence>
<evidence type="ECO:0000256" key="6">
    <source>
        <dbReference type="ARBA" id="ARBA00022801"/>
    </source>
</evidence>
<dbReference type="CDD" id="cd11681">
    <property type="entry name" value="HDAC_classIIa"/>
    <property type="match status" value="1"/>
</dbReference>
<gene>
    <name evidence="18" type="ORF">GSLYS_00012177001</name>
</gene>
<proteinExistence type="inferred from homology"/>
<comment type="catalytic activity">
    <reaction evidence="12">
        <text>N(6)-acetyl-L-lysyl-[histone] + H2O = L-lysyl-[histone] + acetate</text>
        <dbReference type="Rhea" id="RHEA:58196"/>
        <dbReference type="Rhea" id="RHEA-COMP:9845"/>
        <dbReference type="Rhea" id="RHEA-COMP:11338"/>
        <dbReference type="ChEBI" id="CHEBI:15377"/>
        <dbReference type="ChEBI" id="CHEBI:29969"/>
        <dbReference type="ChEBI" id="CHEBI:30089"/>
        <dbReference type="ChEBI" id="CHEBI:61930"/>
        <dbReference type="EC" id="3.5.1.98"/>
    </reaction>
</comment>
<feature type="binding site" evidence="14">
    <location>
        <position position="738"/>
    </location>
    <ligand>
        <name>Zn(2+)</name>
        <dbReference type="ChEBI" id="CHEBI:29105"/>
    </ligand>
</feature>
<evidence type="ECO:0000256" key="2">
    <source>
        <dbReference type="ARBA" id="ARBA00007738"/>
    </source>
</evidence>